<evidence type="ECO:0000313" key="4">
    <source>
        <dbReference type="Proteomes" id="UP000215459"/>
    </source>
</evidence>
<proteinExistence type="predicted"/>
<dbReference type="RefSeq" id="WP_169713707.1">
    <property type="nucleotide sequence ID" value="NZ_NOWF01000006.1"/>
</dbReference>
<reference evidence="3 4" key="1">
    <citation type="submission" date="2017-07" db="EMBL/GenBank/DDBJ databases">
        <title>The genome sequence of Paludifilum halophilum highlights mechanisms for microbial adaptation to high salt environemnts.</title>
        <authorList>
            <person name="Belbahri L."/>
        </authorList>
    </citation>
    <scope>NUCLEOTIDE SEQUENCE [LARGE SCALE GENOMIC DNA]</scope>
    <source>
        <strain evidence="3 4">DSM 102817</strain>
    </source>
</reference>
<dbReference type="Pfam" id="PF00571">
    <property type="entry name" value="CBS"/>
    <property type="match status" value="2"/>
</dbReference>
<dbReference type="Proteomes" id="UP000215459">
    <property type="component" value="Unassembled WGS sequence"/>
</dbReference>
<name>A0A235B5E6_9BACL</name>
<dbReference type="CDD" id="cd02116">
    <property type="entry name" value="ACT"/>
    <property type="match status" value="1"/>
</dbReference>
<keyword evidence="4" id="KW-1185">Reference proteome</keyword>
<keyword evidence="1" id="KW-0129">CBS domain</keyword>
<accession>A0A235B5E6</accession>
<gene>
    <name evidence="3" type="ORF">CHM34_11580</name>
</gene>
<evidence type="ECO:0000256" key="1">
    <source>
        <dbReference type="PROSITE-ProRule" id="PRU00703"/>
    </source>
</evidence>
<dbReference type="SUPFAM" id="SSF54631">
    <property type="entry name" value="CBS-domain pair"/>
    <property type="match status" value="1"/>
</dbReference>
<dbReference type="EMBL" id="NOWF01000006">
    <property type="protein sequence ID" value="OYD07528.1"/>
    <property type="molecule type" value="Genomic_DNA"/>
</dbReference>
<sequence>MLIRNCLTPRNELETVCLDTSVEKTLERLKEYRLESIPVLDRQKRFAGITGYGCIFKAWVFQGEPDGFFTAQQSISSTVQTVPVLTMDSDFEETLPIMVRYPFVPIVEDKGTFAGIVKISAIESALKCTFGYGMKGTRFLIGVFIDMPHVLEELLDSIKSFGVNIISIASFDAGNTAARRILLKVSPSPYDEQIVQRLTEKGFRVINVHSDHRR</sequence>
<feature type="domain" description="CBS" evidence="2">
    <location>
        <begin position="7"/>
        <end position="67"/>
    </location>
</feature>
<evidence type="ECO:0000259" key="2">
    <source>
        <dbReference type="PROSITE" id="PS51371"/>
    </source>
</evidence>
<dbReference type="InterPro" id="IPR000644">
    <property type="entry name" value="CBS_dom"/>
</dbReference>
<comment type="caution">
    <text evidence="3">The sequence shown here is derived from an EMBL/GenBank/DDBJ whole genome shotgun (WGS) entry which is preliminary data.</text>
</comment>
<dbReference type="AlphaFoldDB" id="A0A235B5E6"/>
<dbReference type="Gene3D" id="3.10.580.10">
    <property type="entry name" value="CBS-domain"/>
    <property type="match status" value="1"/>
</dbReference>
<dbReference type="InterPro" id="IPR046342">
    <property type="entry name" value="CBS_dom_sf"/>
</dbReference>
<organism evidence="3 4">
    <name type="scientific">Paludifilum halophilum</name>
    <dbReference type="NCBI Taxonomy" id="1642702"/>
    <lineage>
        <taxon>Bacteria</taxon>
        <taxon>Bacillati</taxon>
        <taxon>Bacillota</taxon>
        <taxon>Bacilli</taxon>
        <taxon>Bacillales</taxon>
        <taxon>Thermoactinomycetaceae</taxon>
        <taxon>Paludifilum</taxon>
    </lineage>
</organism>
<dbReference type="PROSITE" id="PS51371">
    <property type="entry name" value="CBS"/>
    <property type="match status" value="1"/>
</dbReference>
<protein>
    <recommendedName>
        <fullName evidence="2">CBS domain-containing protein</fullName>
    </recommendedName>
</protein>
<evidence type="ECO:0000313" key="3">
    <source>
        <dbReference type="EMBL" id="OYD07528.1"/>
    </source>
</evidence>